<dbReference type="AlphaFoldDB" id="A0A179UHY4"/>
<keyword evidence="2" id="KW-1185">Reference proteome</keyword>
<protein>
    <submittedName>
        <fullName evidence="1">Uncharacterized protein</fullName>
    </submittedName>
</protein>
<evidence type="ECO:0000313" key="2">
    <source>
        <dbReference type="Proteomes" id="UP000002038"/>
    </source>
</evidence>
<name>A0A179UHY4_BLAGS</name>
<sequence>MGHQRVGRCEGMCRRNIYFFLPHPTQPGPVRETDILSKPIRGKEWIVLTAHGKAESNVSSLADSSQLPTCRYFSFPSNSYPPNSKVHSHLWTLPSNVVRWQQLREAFAQKEPPIINTSRLQGIIADSREKPCTS</sequence>
<dbReference type="EMBL" id="GG657451">
    <property type="protein sequence ID" value="OAT06747.1"/>
    <property type="molecule type" value="Genomic_DNA"/>
</dbReference>
<proteinExistence type="predicted"/>
<accession>A0A179UHY4</accession>
<dbReference type="Proteomes" id="UP000002038">
    <property type="component" value="Unassembled WGS sequence"/>
</dbReference>
<dbReference type="VEuPathDB" id="FungiDB:BDBG_16687"/>
<dbReference type="GeneID" id="42528721"/>
<reference evidence="2" key="1">
    <citation type="journal article" date="2015" name="PLoS Genet.">
        <title>The dynamic genome and transcriptome of the human fungal pathogen Blastomyces and close relative Emmonsia.</title>
        <authorList>
            <person name="Munoz J.F."/>
            <person name="Gauthier G.M."/>
            <person name="Desjardins C.A."/>
            <person name="Gallo J.E."/>
            <person name="Holder J."/>
            <person name="Sullivan T.D."/>
            <person name="Marty A.J."/>
            <person name="Carmen J.C."/>
            <person name="Chen Z."/>
            <person name="Ding L."/>
            <person name="Gujja S."/>
            <person name="Magrini V."/>
            <person name="Misas E."/>
            <person name="Mitreva M."/>
            <person name="Priest M."/>
            <person name="Saif S."/>
            <person name="Whiston E.A."/>
            <person name="Young S."/>
            <person name="Zeng Q."/>
            <person name="Goldman W.E."/>
            <person name="Mardis E.R."/>
            <person name="Taylor J.W."/>
            <person name="McEwen J.G."/>
            <person name="Clay O.K."/>
            <person name="Klein B.S."/>
            <person name="Cuomo C.A."/>
        </authorList>
    </citation>
    <scope>NUCLEOTIDE SEQUENCE [LARGE SCALE GENOMIC DNA]</scope>
    <source>
        <strain evidence="2">SLH14081</strain>
    </source>
</reference>
<dbReference type="RefSeq" id="XP_031577386.1">
    <property type="nucleotide sequence ID" value="XM_031724581.1"/>
</dbReference>
<evidence type="ECO:0000313" key="1">
    <source>
        <dbReference type="EMBL" id="OAT06747.1"/>
    </source>
</evidence>
<gene>
    <name evidence="1" type="ORF">BDBG_16687</name>
</gene>
<dbReference type="KEGG" id="bgh:BDBG_16687"/>
<organism evidence="1 2">
    <name type="scientific">Blastomyces gilchristii (strain SLH14081)</name>
    <name type="common">Blastomyces dermatitidis</name>
    <dbReference type="NCBI Taxonomy" id="559298"/>
    <lineage>
        <taxon>Eukaryota</taxon>
        <taxon>Fungi</taxon>
        <taxon>Dikarya</taxon>
        <taxon>Ascomycota</taxon>
        <taxon>Pezizomycotina</taxon>
        <taxon>Eurotiomycetes</taxon>
        <taxon>Eurotiomycetidae</taxon>
        <taxon>Onygenales</taxon>
        <taxon>Ajellomycetaceae</taxon>
        <taxon>Blastomyces</taxon>
    </lineage>
</organism>